<keyword evidence="3" id="KW-1185">Reference proteome</keyword>
<gene>
    <name evidence="2" type="ORF">SI7747_04004985</name>
</gene>
<organism evidence="2">
    <name type="scientific">Spirodela intermedia</name>
    <name type="common">Intermediate duckweed</name>
    <dbReference type="NCBI Taxonomy" id="51605"/>
    <lineage>
        <taxon>Eukaryota</taxon>
        <taxon>Viridiplantae</taxon>
        <taxon>Streptophyta</taxon>
        <taxon>Embryophyta</taxon>
        <taxon>Tracheophyta</taxon>
        <taxon>Spermatophyta</taxon>
        <taxon>Magnoliopsida</taxon>
        <taxon>Liliopsida</taxon>
        <taxon>Araceae</taxon>
        <taxon>Lemnoideae</taxon>
        <taxon>Spirodela</taxon>
    </lineage>
</organism>
<dbReference type="Proteomes" id="UP001189122">
    <property type="component" value="Unassembled WGS sequence"/>
</dbReference>
<evidence type="ECO:0000313" key="3">
    <source>
        <dbReference type="Proteomes" id="UP001189122"/>
    </source>
</evidence>
<accession>A0A7I8IKY2</accession>
<name>A0A7I8IKY2_SPIIN</name>
<feature type="region of interest" description="Disordered" evidence="1">
    <location>
        <begin position="1"/>
        <end position="52"/>
    </location>
</feature>
<reference evidence="2 3" key="1">
    <citation type="submission" date="2019-12" db="EMBL/GenBank/DDBJ databases">
        <authorList>
            <person name="Scholz U."/>
            <person name="Mascher M."/>
            <person name="Fiebig A."/>
        </authorList>
    </citation>
    <scope>NUCLEOTIDE SEQUENCE</scope>
</reference>
<evidence type="ECO:0000256" key="1">
    <source>
        <dbReference type="SAM" id="MobiDB-lite"/>
    </source>
</evidence>
<dbReference type="EMBL" id="CACRZD030000004">
    <property type="protein sequence ID" value="CAA6658541.1"/>
    <property type="molecule type" value="Genomic_DNA"/>
</dbReference>
<dbReference type="AlphaFoldDB" id="A0A7I8IKY2"/>
<protein>
    <submittedName>
        <fullName evidence="2">Uncharacterized protein</fullName>
    </submittedName>
</protein>
<sequence>MGGPAGQPGRKRVGSSVGETRNKNKNIAKWGDPPASRARKRVGSAVGSSREQGLERLTWIDRGTCAPLPFHVTGGQPAVGIVVQCPRPRRLSLDKDDVGNL</sequence>
<dbReference type="EMBL" id="LR743591">
    <property type="protein sequence ID" value="CAA2618818.1"/>
    <property type="molecule type" value="Genomic_DNA"/>
</dbReference>
<proteinExistence type="predicted"/>
<evidence type="ECO:0000313" key="2">
    <source>
        <dbReference type="EMBL" id="CAA2618818.1"/>
    </source>
</evidence>